<accession>A8PSD4</accession>
<evidence type="ECO:0008006" key="8">
    <source>
        <dbReference type="Google" id="ProtNLM"/>
    </source>
</evidence>
<dbReference type="GeneID" id="5856768"/>
<keyword evidence="4" id="KW-1015">Disulfide bond</keyword>
<dbReference type="PANTHER" id="PTHR47677:SF1">
    <property type="entry name" value="CYTOCHROME C OXIDASE ASSEMBLY FACTOR 6"/>
    <property type="match status" value="1"/>
</dbReference>
<name>A8PSD4_MALGO</name>
<dbReference type="GO" id="GO:0005739">
    <property type="term" value="C:mitochondrion"/>
    <property type="evidence" value="ECO:0007669"/>
    <property type="project" value="UniProtKB-SubCell"/>
</dbReference>
<sequence length="120" mass="13563">MSSTGAPTRSNRQQCWDSRDAYYACLTKHSIQVPPGTDMTGTKGPLGSGAFAEPRRSEDERMRITMAERDADPCAELRNVYEGSCAQSWIEYFNKRRVLEERQKAFYAMAEANAAKRQAM</sequence>
<dbReference type="STRING" id="425265.A8PSD4"/>
<evidence type="ECO:0000313" key="6">
    <source>
        <dbReference type="EMBL" id="EDP45248.1"/>
    </source>
</evidence>
<organism evidence="6 7">
    <name type="scientific">Malassezia globosa (strain ATCC MYA-4612 / CBS 7966)</name>
    <name type="common">Dandruff-associated fungus</name>
    <dbReference type="NCBI Taxonomy" id="425265"/>
    <lineage>
        <taxon>Eukaryota</taxon>
        <taxon>Fungi</taxon>
        <taxon>Dikarya</taxon>
        <taxon>Basidiomycota</taxon>
        <taxon>Ustilaginomycotina</taxon>
        <taxon>Malasseziomycetes</taxon>
        <taxon>Malasseziales</taxon>
        <taxon>Malasseziaceae</taxon>
        <taxon>Malassezia</taxon>
    </lineage>
</organism>
<dbReference type="Pfam" id="PF02297">
    <property type="entry name" value="COX6B"/>
    <property type="match status" value="1"/>
</dbReference>
<evidence type="ECO:0000256" key="4">
    <source>
        <dbReference type="ARBA" id="ARBA00023157"/>
    </source>
</evidence>
<comment type="subcellular location">
    <subcellularLocation>
        <location evidence="1">Mitochondrion</location>
    </subcellularLocation>
</comment>
<evidence type="ECO:0000256" key="1">
    <source>
        <dbReference type="ARBA" id="ARBA00004173"/>
    </source>
</evidence>
<evidence type="ECO:0000256" key="2">
    <source>
        <dbReference type="ARBA" id="ARBA00006425"/>
    </source>
</evidence>
<dbReference type="PANTHER" id="PTHR47677">
    <property type="entry name" value="CYTOCHROME C OXIDASE ASSEMBLY FACTOR 6"/>
    <property type="match status" value="1"/>
</dbReference>
<dbReference type="OMA" id="NCARSWV"/>
<evidence type="ECO:0000256" key="5">
    <source>
        <dbReference type="SAM" id="MobiDB-lite"/>
    </source>
</evidence>
<evidence type="ECO:0000313" key="7">
    <source>
        <dbReference type="Proteomes" id="UP000008837"/>
    </source>
</evidence>
<dbReference type="OrthoDB" id="5545577at2759"/>
<keyword evidence="3" id="KW-0496">Mitochondrion</keyword>
<evidence type="ECO:0000256" key="3">
    <source>
        <dbReference type="ARBA" id="ARBA00023128"/>
    </source>
</evidence>
<comment type="caution">
    <text evidence="6">The sequence shown here is derived from an EMBL/GenBank/DDBJ whole genome shotgun (WGS) entry which is preliminary data.</text>
</comment>
<reference evidence="6 7" key="1">
    <citation type="journal article" date="2007" name="Proc. Natl. Acad. Sci. U.S.A.">
        <title>Dandruff-associated Malassezia genomes reveal convergent and divergent virulence traits shared with plant and human fungal pathogens.</title>
        <authorList>
            <person name="Xu J."/>
            <person name="Saunders C.W."/>
            <person name="Hu P."/>
            <person name="Grant R.A."/>
            <person name="Boekhout T."/>
            <person name="Kuramae E.E."/>
            <person name="Kronstad J.W."/>
            <person name="Deangelis Y.M."/>
            <person name="Reeder N.L."/>
            <person name="Johnstone K.R."/>
            <person name="Leland M."/>
            <person name="Fieno A.M."/>
            <person name="Begley W.M."/>
            <person name="Sun Y."/>
            <person name="Lacey M.P."/>
            <person name="Chaudhary T."/>
            <person name="Keough T."/>
            <person name="Chu L."/>
            <person name="Sears R."/>
            <person name="Yuan B."/>
            <person name="Dawson T.L.Jr."/>
        </authorList>
    </citation>
    <scope>NUCLEOTIDE SEQUENCE [LARGE SCALE GENOMIC DNA]</scope>
    <source>
        <strain evidence="7">ATCC MYA-4612 / CBS 7966</strain>
    </source>
</reference>
<keyword evidence="7" id="KW-1185">Reference proteome</keyword>
<dbReference type="InterPro" id="IPR036549">
    <property type="entry name" value="CX6/COA6-like_sf"/>
</dbReference>
<dbReference type="Proteomes" id="UP000008837">
    <property type="component" value="Unassembled WGS sequence"/>
</dbReference>
<protein>
    <recommendedName>
        <fullName evidence="8">Cytochrome c oxidase assembly factor 6</fullName>
    </recommendedName>
</protein>
<dbReference type="Gene3D" id="1.10.10.140">
    <property type="entry name" value="Cytochrome c oxidase, subunit VIb"/>
    <property type="match status" value="1"/>
</dbReference>
<dbReference type="EMBL" id="AAYY01000001">
    <property type="protein sequence ID" value="EDP45248.1"/>
    <property type="molecule type" value="Genomic_DNA"/>
</dbReference>
<dbReference type="InParanoid" id="A8PSD4"/>
<proteinExistence type="inferred from homology"/>
<dbReference type="SUPFAM" id="SSF47694">
    <property type="entry name" value="Cytochrome c oxidase subunit h"/>
    <property type="match status" value="1"/>
</dbReference>
<dbReference type="InterPro" id="IPR048281">
    <property type="entry name" value="COA6_fun"/>
</dbReference>
<dbReference type="KEGG" id="mgl:MGL_0237"/>
<dbReference type="RefSeq" id="XP_001732462.1">
    <property type="nucleotide sequence ID" value="XM_001732410.1"/>
</dbReference>
<dbReference type="VEuPathDB" id="FungiDB:MGL_0237"/>
<comment type="similarity">
    <text evidence="2">Belongs to the cytochrome c oxidase subunit 6B family.</text>
</comment>
<dbReference type="AlphaFoldDB" id="A8PSD4"/>
<feature type="region of interest" description="Disordered" evidence="5">
    <location>
        <begin position="32"/>
        <end position="59"/>
    </location>
</feature>
<dbReference type="InterPro" id="IPR048280">
    <property type="entry name" value="COX6B-like"/>
</dbReference>
<gene>
    <name evidence="6" type="ORF">MGL_0237</name>
</gene>